<keyword evidence="1" id="KW-0934">Plastid</keyword>
<dbReference type="GeneID" id="27983166"/>
<dbReference type="InterPro" id="IPR012674">
    <property type="entry name" value="Calycin"/>
</dbReference>
<reference evidence="1" key="1">
    <citation type="submission" date="2015-11" db="EMBL/GenBank/DDBJ databases">
        <authorList>
            <person name="Zhang Y."/>
            <person name="Guo Z."/>
        </authorList>
    </citation>
    <scope>NUCLEOTIDE SEQUENCE</scope>
</reference>
<sequence length="150" mass="17682">MQNKTKFFLESLEGNWLSNQTVYYITTKQIINRKNKNHIKIIENNSVVNQIAINNKNNLTSNQAYHFIFKNCQQKQEGYMKKETFSTTSYGKFKLYSNHCVKTIFNKKNTNYTEYLLTCTKNFQISIGFIKVNKNYIAVKFTSKIKISKS</sequence>
<dbReference type="Gene3D" id="2.40.128.20">
    <property type="match status" value="1"/>
</dbReference>
<dbReference type="EMBL" id="KU053957">
    <property type="protein sequence ID" value="ANH09601.1"/>
    <property type="molecule type" value="Genomic_DNA"/>
</dbReference>
<accession>A0A173FZZ4</accession>
<gene>
    <name evidence="1" type="primary">ycf58</name>
</gene>
<organism evidence="1">
    <name type="scientific">Gastroclonium compressum</name>
    <name type="common">Red alga</name>
    <name type="synonym">Coeloseira compressa</name>
    <dbReference type="NCBI Taxonomy" id="1852973"/>
    <lineage>
        <taxon>Eukaryota</taxon>
        <taxon>Rhodophyta</taxon>
        <taxon>Florideophyceae</taxon>
        <taxon>Rhodymeniophycidae</taxon>
        <taxon>Rhodymeniales</taxon>
        <taxon>Champiaceae</taxon>
        <taxon>Coeloseira</taxon>
    </lineage>
</organism>
<dbReference type="AlphaFoldDB" id="A0A173FZZ4"/>
<dbReference type="RefSeq" id="YP_009257518.1">
    <property type="nucleotide sequence ID" value="NC_030338.1"/>
</dbReference>
<protein>
    <submittedName>
        <fullName evidence="1">Hypothetical chloroplast RF58</fullName>
    </submittedName>
</protein>
<reference evidence="1" key="2">
    <citation type="submission" date="2016-06" db="EMBL/GenBank/DDBJ databases">
        <title>Genomic and phylogenetic analysis of Gastroclonium compressum supports its reinstatement to Coeloseira (Champiaceae, Rhodophyta).</title>
        <authorList>
            <person name="Kilpatrick Z."/>
            <person name="Hughey J.R."/>
        </authorList>
    </citation>
    <scope>NUCLEOTIDE SEQUENCE</scope>
</reference>
<proteinExistence type="predicted"/>
<evidence type="ECO:0000313" key="1">
    <source>
        <dbReference type="EMBL" id="ANH09601.1"/>
    </source>
</evidence>
<geneLocation type="plastid" evidence="1"/>
<name>A0A173FZZ4_GASCM</name>